<reference evidence="3" key="1">
    <citation type="submission" date="2020-06" db="EMBL/GenBank/DDBJ databases">
        <title>Thalassolituus marinus alknpb1M-1, a hydrocarbon-degrading bacterium isolated from the deep-sea overlying water using an in-situ strategy from the South China Sea basin.</title>
        <authorList>
            <person name="Dong C."/>
            <person name="Chen Y."/>
            <person name="Shao Z."/>
        </authorList>
    </citation>
    <scope>NUCLEOTIDE SEQUENCE [LARGE SCALE GENOMIC DNA]</scope>
    <source>
        <strain evidence="3">alknpb1M-1</strain>
    </source>
</reference>
<evidence type="ECO:0000313" key="3">
    <source>
        <dbReference type="Proteomes" id="UP001065322"/>
    </source>
</evidence>
<name>A0ABY6ACR2_9GAMM</name>
<dbReference type="Proteomes" id="UP001065322">
    <property type="component" value="Chromosome"/>
</dbReference>
<feature type="domain" description="N-acetyltransferase" evidence="1">
    <location>
        <begin position="32"/>
        <end position="179"/>
    </location>
</feature>
<dbReference type="RefSeq" id="WP_260996714.1">
    <property type="nucleotide sequence ID" value="NZ_CP054475.1"/>
</dbReference>
<dbReference type="Pfam" id="PF00583">
    <property type="entry name" value="Acetyltransf_1"/>
    <property type="match status" value="1"/>
</dbReference>
<sequence>MKNIIRRVFFLLGECLFVRSLNAAEPWSDGGITYGFATKSDYKRIRELYWTLSGSDFSRSQKCMLRLYINKQIVVAKMGAEVLGFNYYYRNLEDKKKQMIHEGYIGVLSSYNGKGVATSMRKYAHAYFRSEGLKGVSSRISEANMASLNSARKLGFKVIEKYFDAGMNECRYYLICTFNESDS</sequence>
<dbReference type="PROSITE" id="PS51186">
    <property type="entry name" value="GNAT"/>
    <property type="match status" value="1"/>
</dbReference>
<evidence type="ECO:0000259" key="1">
    <source>
        <dbReference type="PROSITE" id="PS51186"/>
    </source>
</evidence>
<evidence type="ECO:0000313" key="2">
    <source>
        <dbReference type="EMBL" id="UXD87953.1"/>
    </source>
</evidence>
<accession>A0ABY6ACR2</accession>
<protein>
    <submittedName>
        <fullName evidence="2">GNAT family N-acetyltransferase</fullName>
    </submittedName>
</protein>
<proteinExistence type="predicted"/>
<dbReference type="InterPro" id="IPR000182">
    <property type="entry name" value="GNAT_dom"/>
</dbReference>
<organism evidence="2 3">
    <name type="scientific">Thalassolituus hydrocarboniclasticus</name>
    <dbReference type="NCBI Taxonomy" id="2742796"/>
    <lineage>
        <taxon>Bacteria</taxon>
        <taxon>Pseudomonadati</taxon>
        <taxon>Pseudomonadota</taxon>
        <taxon>Gammaproteobacteria</taxon>
        <taxon>Oceanospirillales</taxon>
        <taxon>Oceanospirillaceae</taxon>
        <taxon>Thalassolituus</taxon>
    </lineage>
</organism>
<dbReference type="Gene3D" id="3.40.630.30">
    <property type="match status" value="1"/>
</dbReference>
<keyword evidence="3" id="KW-1185">Reference proteome</keyword>
<dbReference type="EMBL" id="CP054475">
    <property type="protein sequence ID" value="UXD87953.1"/>
    <property type="molecule type" value="Genomic_DNA"/>
</dbReference>
<dbReference type="InterPro" id="IPR016181">
    <property type="entry name" value="Acyl_CoA_acyltransferase"/>
</dbReference>
<dbReference type="SUPFAM" id="SSF55729">
    <property type="entry name" value="Acyl-CoA N-acyltransferases (Nat)"/>
    <property type="match status" value="1"/>
</dbReference>
<gene>
    <name evidence="2" type="ORF">HUF19_11155</name>
</gene>